<evidence type="ECO:0000256" key="1">
    <source>
        <dbReference type="SAM" id="MobiDB-lite"/>
    </source>
</evidence>
<evidence type="ECO:0000313" key="2">
    <source>
        <dbReference type="EMBL" id="KAJ4443000.1"/>
    </source>
</evidence>
<gene>
    <name evidence="2" type="ORF">ANN_04648</name>
</gene>
<evidence type="ECO:0000313" key="3">
    <source>
        <dbReference type="Proteomes" id="UP001148838"/>
    </source>
</evidence>
<sequence>MTGLCEGGNEPPGSLKASKVDASLCRISSAEVMQELVKCTISIVHSTLARLSLPAIGNDATGRSRASRTAGVVVSCKIPILATRDLSHAMLFLYCTNDGQRDGRKDGQRDGRTDGRMDTGRTDGRADRLMERETETRKNEWTDRWTEGRTERRTDGHTNRQTDEQGNRQEGDEKLEIVRVKDSVILIGTILKELP</sequence>
<reference evidence="2 3" key="1">
    <citation type="journal article" date="2022" name="Allergy">
        <title>Genome assembly and annotation of Periplaneta americana reveal a comprehensive cockroach allergen profile.</title>
        <authorList>
            <person name="Wang L."/>
            <person name="Xiong Q."/>
            <person name="Saelim N."/>
            <person name="Wang L."/>
            <person name="Nong W."/>
            <person name="Wan A.T."/>
            <person name="Shi M."/>
            <person name="Liu X."/>
            <person name="Cao Q."/>
            <person name="Hui J.H.L."/>
            <person name="Sookrung N."/>
            <person name="Leung T.F."/>
            <person name="Tungtrongchitr A."/>
            <person name="Tsui S.K.W."/>
        </authorList>
    </citation>
    <scope>NUCLEOTIDE SEQUENCE [LARGE SCALE GENOMIC DNA]</scope>
    <source>
        <strain evidence="2">PWHHKU_190912</strain>
    </source>
</reference>
<protein>
    <submittedName>
        <fullName evidence="2">Uncharacterized protein</fullName>
    </submittedName>
</protein>
<feature type="region of interest" description="Disordered" evidence="1">
    <location>
        <begin position="101"/>
        <end position="173"/>
    </location>
</feature>
<comment type="caution">
    <text evidence="2">The sequence shown here is derived from an EMBL/GenBank/DDBJ whole genome shotgun (WGS) entry which is preliminary data.</text>
</comment>
<name>A0ABQ8TAY4_PERAM</name>
<proteinExistence type="predicted"/>
<organism evidence="2 3">
    <name type="scientific">Periplaneta americana</name>
    <name type="common">American cockroach</name>
    <name type="synonym">Blatta americana</name>
    <dbReference type="NCBI Taxonomy" id="6978"/>
    <lineage>
        <taxon>Eukaryota</taxon>
        <taxon>Metazoa</taxon>
        <taxon>Ecdysozoa</taxon>
        <taxon>Arthropoda</taxon>
        <taxon>Hexapoda</taxon>
        <taxon>Insecta</taxon>
        <taxon>Pterygota</taxon>
        <taxon>Neoptera</taxon>
        <taxon>Polyneoptera</taxon>
        <taxon>Dictyoptera</taxon>
        <taxon>Blattodea</taxon>
        <taxon>Blattoidea</taxon>
        <taxon>Blattidae</taxon>
        <taxon>Blattinae</taxon>
        <taxon>Periplaneta</taxon>
    </lineage>
</organism>
<accession>A0ABQ8TAY4</accession>
<dbReference type="Proteomes" id="UP001148838">
    <property type="component" value="Unassembled WGS sequence"/>
</dbReference>
<keyword evidence="3" id="KW-1185">Reference proteome</keyword>
<dbReference type="EMBL" id="JAJSOF020000013">
    <property type="protein sequence ID" value="KAJ4443000.1"/>
    <property type="molecule type" value="Genomic_DNA"/>
</dbReference>